<evidence type="ECO:0000313" key="8">
    <source>
        <dbReference type="Proteomes" id="UP000693738"/>
    </source>
</evidence>
<dbReference type="Proteomes" id="UP000693738">
    <property type="component" value="Unassembled WGS sequence"/>
</dbReference>
<dbReference type="PANTHER" id="PTHR47171">
    <property type="entry name" value="FARA-RELATED"/>
    <property type="match status" value="1"/>
</dbReference>
<evidence type="ECO:0000256" key="3">
    <source>
        <dbReference type="ARBA" id="ARBA00023125"/>
    </source>
</evidence>
<gene>
    <name evidence="7" type="ORF">FEQUK3_LOCUS11753</name>
</gene>
<dbReference type="PROSITE" id="PS00463">
    <property type="entry name" value="ZN2_CY6_FUNGAL_1"/>
    <property type="match status" value="1"/>
</dbReference>
<dbReference type="InterPro" id="IPR001138">
    <property type="entry name" value="Zn2Cys6_DnaBD"/>
</dbReference>
<dbReference type="InterPro" id="IPR007219">
    <property type="entry name" value="XnlR_reg_dom"/>
</dbReference>
<dbReference type="Pfam" id="PF04082">
    <property type="entry name" value="Fungal_trans"/>
    <property type="match status" value="1"/>
</dbReference>
<dbReference type="PANTHER" id="PTHR47171:SF3">
    <property type="entry name" value="FARA-RELATED"/>
    <property type="match status" value="1"/>
</dbReference>
<evidence type="ECO:0000256" key="1">
    <source>
        <dbReference type="ARBA" id="ARBA00022833"/>
    </source>
</evidence>
<name>A0A8J2J022_FUSEQ</name>
<sequence>MPRPSAPKISKACVPCRARKIKCDAATVGVPCSSCVSRETSGDCVLLARKRRTLSKSSKCRGAGLSCHQRRPYTDHTVGEAETTESDEGNSRLSQLADESFSTHIQRWNPPLQLDDIDNEYLAQKGVFDLPPPQYMDIIIKAYFDHVYPFAPILNRTDFIRSYRSEECSLFLLHAICTAASNSVPIEVIHGCGYADRSAAHTAFFSKAKLFHDFQCQGGSLSMLQGSMILGAIILDHPSDRDFQYWFHNSVRRASRLGVHNVNARPRDEASRKLYRRIWWSLHNRDIFHFFVNTQNLRLLVTAPPIEPLTEDDWETEDSQEVSDLLSPTTHQQKVSLIAHCELAQIFGDVTSAITSRSSQDLQSLIQPLDSWRTSLPARIKSDDASLDGEMYYCEALTTSYRFECIMCRLLRRGRWPVRDETVREWAKERFRAATLELDSILKRVLMDDTIRKMPTTFITTITALLALHIESALDASESDLIRSMARISIQYTMLALNQIQDTPAIKRALPAFEMVLSKKKLYPAPVGDNAQTEVSQDNTVSESIEAATQPTSSFAVEENEMLPFLRGDFSGFEFFDRWQMEQLDFTGIY</sequence>
<comment type="caution">
    <text evidence="7">The sequence shown here is derived from an EMBL/GenBank/DDBJ whole genome shotgun (WGS) entry which is preliminary data.</text>
</comment>
<dbReference type="SMART" id="SM00066">
    <property type="entry name" value="GAL4"/>
    <property type="match status" value="1"/>
</dbReference>
<dbReference type="Pfam" id="PF00172">
    <property type="entry name" value="Zn_clus"/>
    <property type="match status" value="1"/>
</dbReference>
<protein>
    <recommendedName>
        <fullName evidence="6">Zn(2)-C6 fungal-type domain-containing protein</fullName>
    </recommendedName>
</protein>
<evidence type="ECO:0000313" key="7">
    <source>
        <dbReference type="EMBL" id="CAG7566052.1"/>
    </source>
</evidence>
<dbReference type="EMBL" id="CAJSTJ010000195">
    <property type="protein sequence ID" value="CAG7566052.1"/>
    <property type="molecule type" value="Genomic_DNA"/>
</dbReference>
<dbReference type="CDD" id="cd00067">
    <property type="entry name" value="GAL4"/>
    <property type="match status" value="1"/>
</dbReference>
<dbReference type="GO" id="GO:0006351">
    <property type="term" value="P:DNA-templated transcription"/>
    <property type="evidence" value="ECO:0007669"/>
    <property type="project" value="InterPro"/>
</dbReference>
<keyword evidence="4" id="KW-0804">Transcription</keyword>
<dbReference type="GO" id="GO:0003677">
    <property type="term" value="F:DNA binding"/>
    <property type="evidence" value="ECO:0007669"/>
    <property type="project" value="UniProtKB-KW"/>
</dbReference>
<keyword evidence="5" id="KW-0539">Nucleus</keyword>
<feature type="domain" description="Zn(2)-C6 fungal-type" evidence="6">
    <location>
        <begin position="12"/>
        <end position="46"/>
    </location>
</feature>
<organism evidence="7 8">
    <name type="scientific">Fusarium equiseti</name>
    <name type="common">Fusarium scirpi</name>
    <dbReference type="NCBI Taxonomy" id="61235"/>
    <lineage>
        <taxon>Eukaryota</taxon>
        <taxon>Fungi</taxon>
        <taxon>Dikarya</taxon>
        <taxon>Ascomycota</taxon>
        <taxon>Pezizomycotina</taxon>
        <taxon>Sordariomycetes</taxon>
        <taxon>Hypocreomycetidae</taxon>
        <taxon>Hypocreales</taxon>
        <taxon>Nectriaceae</taxon>
        <taxon>Fusarium</taxon>
        <taxon>Fusarium incarnatum-equiseti species complex</taxon>
    </lineage>
</organism>
<keyword evidence="3" id="KW-0238">DNA-binding</keyword>
<reference evidence="7" key="1">
    <citation type="submission" date="2021-05" db="EMBL/GenBank/DDBJ databases">
        <authorList>
            <person name="Khan N."/>
        </authorList>
    </citation>
    <scope>NUCLEOTIDE SEQUENCE</scope>
</reference>
<evidence type="ECO:0000256" key="2">
    <source>
        <dbReference type="ARBA" id="ARBA00023015"/>
    </source>
</evidence>
<dbReference type="GO" id="GO:0008270">
    <property type="term" value="F:zinc ion binding"/>
    <property type="evidence" value="ECO:0007669"/>
    <property type="project" value="InterPro"/>
</dbReference>
<keyword evidence="2" id="KW-0805">Transcription regulation</keyword>
<keyword evidence="1" id="KW-0862">Zinc</keyword>
<dbReference type="AlphaFoldDB" id="A0A8J2J022"/>
<dbReference type="InterPro" id="IPR052073">
    <property type="entry name" value="Amide_Lactam_Regulators"/>
</dbReference>
<dbReference type="PROSITE" id="PS50048">
    <property type="entry name" value="ZN2_CY6_FUNGAL_2"/>
    <property type="match status" value="1"/>
</dbReference>
<dbReference type="CDD" id="cd12148">
    <property type="entry name" value="fungal_TF_MHR"/>
    <property type="match status" value="1"/>
</dbReference>
<evidence type="ECO:0000259" key="6">
    <source>
        <dbReference type="PROSITE" id="PS50048"/>
    </source>
</evidence>
<proteinExistence type="predicted"/>
<evidence type="ECO:0000256" key="4">
    <source>
        <dbReference type="ARBA" id="ARBA00023163"/>
    </source>
</evidence>
<dbReference type="GO" id="GO:0000981">
    <property type="term" value="F:DNA-binding transcription factor activity, RNA polymerase II-specific"/>
    <property type="evidence" value="ECO:0007669"/>
    <property type="project" value="InterPro"/>
</dbReference>
<evidence type="ECO:0000256" key="5">
    <source>
        <dbReference type="ARBA" id="ARBA00023242"/>
    </source>
</evidence>
<accession>A0A8J2J022</accession>